<dbReference type="InterPro" id="IPR014710">
    <property type="entry name" value="RmlC-like_jellyroll"/>
</dbReference>
<dbReference type="SMART" id="SM00342">
    <property type="entry name" value="HTH_ARAC"/>
    <property type="match status" value="1"/>
</dbReference>
<proteinExistence type="predicted"/>
<comment type="caution">
    <text evidence="5">The sequence shown here is derived from an EMBL/GenBank/DDBJ whole genome shotgun (WGS) entry which is preliminary data.</text>
</comment>
<keyword evidence="6" id="KW-1185">Reference proteome</keyword>
<dbReference type="InterPro" id="IPR009057">
    <property type="entry name" value="Homeodomain-like_sf"/>
</dbReference>
<protein>
    <submittedName>
        <fullName evidence="5">AraC family transcriptional regulator</fullName>
    </submittedName>
</protein>
<dbReference type="Gene3D" id="1.10.10.60">
    <property type="entry name" value="Homeodomain-like"/>
    <property type="match status" value="2"/>
</dbReference>
<evidence type="ECO:0000256" key="2">
    <source>
        <dbReference type="ARBA" id="ARBA00023125"/>
    </source>
</evidence>
<evidence type="ECO:0000313" key="5">
    <source>
        <dbReference type="EMBL" id="PVH26534.1"/>
    </source>
</evidence>
<dbReference type="Pfam" id="PF02311">
    <property type="entry name" value="AraC_binding"/>
    <property type="match status" value="1"/>
</dbReference>
<dbReference type="PANTHER" id="PTHR43280:SF27">
    <property type="entry name" value="TRANSCRIPTIONAL REGULATOR MTLR"/>
    <property type="match status" value="1"/>
</dbReference>
<dbReference type="RefSeq" id="WP_116774395.1">
    <property type="nucleotide sequence ID" value="NZ_QDKG01000001.1"/>
</dbReference>
<name>A0A2T8HM73_9SPHI</name>
<keyword evidence="3" id="KW-0804">Transcription</keyword>
<gene>
    <name evidence="5" type="ORF">DC487_02660</name>
</gene>
<dbReference type="GO" id="GO:0003700">
    <property type="term" value="F:DNA-binding transcription factor activity"/>
    <property type="evidence" value="ECO:0007669"/>
    <property type="project" value="InterPro"/>
</dbReference>
<dbReference type="GO" id="GO:0043565">
    <property type="term" value="F:sequence-specific DNA binding"/>
    <property type="evidence" value="ECO:0007669"/>
    <property type="project" value="InterPro"/>
</dbReference>
<dbReference type="Pfam" id="PF12833">
    <property type="entry name" value="HTH_18"/>
    <property type="match status" value="1"/>
</dbReference>
<dbReference type="SUPFAM" id="SSF51182">
    <property type="entry name" value="RmlC-like cupins"/>
    <property type="match status" value="1"/>
</dbReference>
<keyword evidence="1" id="KW-0805">Transcription regulation</keyword>
<sequence>MKPFLLKLASNSERSFHVRIDKTPDVNNIWHYHAELELIYVKKGSGTQFIGDDVRPFKAGNVILVGSNLPHYWQYADHYFKDIDSEPLEVFVVHFNNIWGEEFLELAENRALQLVLEAAKRGIQIETLNEGRLPEVIEAIALGSDSRKILNLMDALLLISESTAKKYLASEGFNNQLVKSEMDRMQAIFNFTLNHYHSRVNLDDIANVAKMSRGAFCKFFKAKTGKTYSRFINEIRIGNACRLLIEGHLSVKEICYEVGFNNFVSFHAFFKNIKGKTPVQYQKAYLQ</sequence>
<dbReference type="Proteomes" id="UP000245627">
    <property type="component" value="Unassembled WGS sequence"/>
</dbReference>
<dbReference type="InterPro" id="IPR018060">
    <property type="entry name" value="HTH_AraC"/>
</dbReference>
<evidence type="ECO:0000313" key="6">
    <source>
        <dbReference type="Proteomes" id="UP000245627"/>
    </source>
</evidence>
<dbReference type="EMBL" id="QDKG01000001">
    <property type="protein sequence ID" value="PVH26534.1"/>
    <property type="molecule type" value="Genomic_DNA"/>
</dbReference>
<dbReference type="PROSITE" id="PS00041">
    <property type="entry name" value="HTH_ARAC_FAMILY_1"/>
    <property type="match status" value="1"/>
</dbReference>
<dbReference type="InterPro" id="IPR011051">
    <property type="entry name" value="RmlC_Cupin_sf"/>
</dbReference>
<evidence type="ECO:0000256" key="1">
    <source>
        <dbReference type="ARBA" id="ARBA00023015"/>
    </source>
</evidence>
<dbReference type="SUPFAM" id="SSF46689">
    <property type="entry name" value="Homeodomain-like"/>
    <property type="match status" value="2"/>
</dbReference>
<dbReference type="InterPro" id="IPR003313">
    <property type="entry name" value="AraC-bd"/>
</dbReference>
<feature type="domain" description="HTH araC/xylS-type" evidence="4">
    <location>
        <begin position="186"/>
        <end position="284"/>
    </location>
</feature>
<dbReference type="OrthoDB" id="9787988at2"/>
<dbReference type="PANTHER" id="PTHR43280">
    <property type="entry name" value="ARAC-FAMILY TRANSCRIPTIONAL REGULATOR"/>
    <property type="match status" value="1"/>
</dbReference>
<dbReference type="PROSITE" id="PS01124">
    <property type="entry name" value="HTH_ARAC_FAMILY_2"/>
    <property type="match status" value="1"/>
</dbReference>
<dbReference type="AlphaFoldDB" id="A0A2T8HM73"/>
<dbReference type="Gene3D" id="2.60.120.10">
    <property type="entry name" value="Jelly Rolls"/>
    <property type="match status" value="1"/>
</dbReference>
<organism evidence="5 6">
    <name type="scientific">Sphingobacterium corticibacter</name>
    <dbReference type="NCBI Taxonomy" id="2171749"/>
    <lineage>
        <taxon>Bacteria</taxon>
        <taxon>Pseudomonadati</taxon>
        <taxon>Bacteroidota</taxon>
        <taxon>Sphingobacteriia</taxon>
        <taxon>Sphingobacteriales</taxon>
        <taxon>Sphingobacteriaceae</taxon>
        <taxon>Sphingobacterium</taxon>
    </lineage>
</organism>
<accession>A0A2T8HM73</accession>
<keyword evidence="2" id="KW-0238">DNA-binding</keyword>
<evidence type="ECO:0000259" key="4">
    <source>
        <dbReference type="PROSITE" id="PS01124"/>
    </source>
</evidence>
<dbReference type="InterPro" id="IPR018062">
    <property type="entry name" value="HTH_AraC-typ_CS"/>
</dbReference>
<evidence type="ECO:0000256" key="3">
    <source>
        <dbReference type="ARBA" id="ARBA00023163"/>
    </source>
</evidence>
<reference evidence="5 6" key="1">
    <citation type="submission" date="2018-04" db="EMBL/GenBank/DDBJ databases">
        <title>Sphingobacterium cortibacter sp. nov.</title>
        <authorList>
            <person name="Li Y."/>
        </authorList>
    </citation>
    <scope>NUCLEOTIDE SEQUENCE [LARGE SCALE GENOMIC DNA]</scope>
    <source>
        <strain evidence="5 6">2c-3</strain>
    </source>
</reference>